<dbReference type="PANTHER" id="PTHR24056:SF233">
    <property type="entry name" value="CYCLIN-DEPENDENT KINASE 9"/>
    <property type="match status" value="1"/>
</dbReference>
<evidence type="ECO:0000256" key="3">
    <source>
        <dbReference type="ARBA" id="ARBA00022527"/>
    </source>
</evidence>
<reference evidence="12 13" key="1">
    <citation type="submission" date="2011-08" db="EMBL/GenBank/DDBJ databases">
        <authorList>
            <person name="Liu Z.J."/>
            <person name="Shi F.L."/>
            <person name="Lu J.Q."/>
            <person name="Li M."/>
            <person name="Wang Z.L."/>
        </authorList>
    </citation>
    <scope>NUCLEOTIDE SEQUENCE [LARGE SCALE GENOMIC DNA]</scope>
    <source>
        <strain evidence="12 13">USNM 41457</strain>
    </source>
</reference>
<dbReference type="InterPro" id="IPR000719">
    <property type="entry name" value="Prot_kinase_dom"/>
</dbReference>
<dbReference type="VEuPathDB" id="MicrosporidiaDB:EDEG_01831"/>
<dbReference type="InterPro" id="IPR017441">
    <property type="entry name" value="Protein_kinase_ATP_BS"/>
</dbReference>
<evidence type="ECO:0000256" key="2">
    <source>
        <dbReference type="ARBA" id="ARBA00006485"/>
    </source>
</evidence>
<dbReference type="AlphaFoldDB" id="J8ZW20"/>
<dbReference type="GO" id="GO:0004693">
    <property type="term" value="F:cyclin-dependent protein serine/threonine kinase activity"/>
    <property type="evidence" value="ECO:0007669"/>
    <property type="project" value="TreeGrafter"/>
</dbReference>
<keyword evidence="5 9" id="KW-0547">Nucleotide-binding</keyword>
<dbReference type="STRING" id="1003232.J8ZW20"/>
<evidence type="ECO:0000313" key="13">
    <source>
        <dbReference type="Proteomes" id="UP000003163"/>
    </source>
</evidence>
<keyword evidence="8" id="KW-0539">Nucleus</keyword>
<evidence type="ECO:0000313" key="12">
    <source>
        <dbReference type="EMBL" id="EJW03878.1"/>
    </source>
</evidence>
<dbReference type="FunFam" id="1.10.510.10:FF:000624">
    <property type="entry name" value="Mitogen-activated protein kinase"/>
    <property type="match status" value="1"/>
</dbReference>
<name>J8ZW20_EDHAE</name>
<dbReference type="SUPFAM" id="SSF56112">
    <property type="entry name" value="Protein kinase-like (PK-like)"/>
    <property type="match status" value="1"/>
</dbReference>
<evidence type="ECO:0000256" key="1">
    <source>
        <dbReference type="ARBA" id="ARBA00004123"/>
    </source>
</evidence>
<evidence type="ECO:0000256" key="7">
    <source>
        <dbReference type="ARBA" id="ARBA00022840"/>
    </source>
</evidence>
<feature type="binding site" evidence="9">
    <location>
        <position position="62"/>
    </location>
    <ligand>
        <name>ATP</name>
        <dbReference type="ChEBI" id="CHEBI:30616"/>
    </ligand>
</feature>
<proteinExistence type="inferred from homology"/>
<keyword evidence="13" id="KW-1185">Reference proteome</keyword>
<keyword evidence="6 12" id="KW-0418">Kinase</keyword>
<evidence type="ECO:0000256" key="8">
    <source>
        <dbReference type="ARBA" id="ARBA00023242"/>
    </source>
</evidence>
<dbReference type="SMART" id="SM00220">
    <property type="entry name" value="S_TKc"/>
    <property type="match status" value="1"/>
</dbReference>
<dbReference type="OMA" id="KQAFMGF"/>
<feature type="domain" description="Protein kinase" evidence="11">
    <location>
        <begin position="35"/>
        <end position="321"/>
    </location>
</feature>
<gene>
    <name evidence="12" type="ORF">EDEG_01831</name>
</gene>
<evidence type="ECO:0000256" key="10">
    <source>
        <dbReference type="RuleBase" id="RU000304"/>
    </source>
</evidence>
<dbReference type="PROSITE" id="PS00107">
    <property type="entry name" value="PROTEIN_KINASE_ATP"/>
    <property type="match status" value="1"/>
</dbReference>
<dbReference type="PROSITE" id="PS00108">
    <property type="entry name" value="PROTEIN_KINASE_ST"/>
    <property type="match status" value="1"/>
</dbReference>
<evidence type="ECO:0000256" key="4">
    <source>
        <dbReference type="ARBA" id="ARBA00022679"/>
    </source>
</evidence>
<comment type="similarity">
    <text evidence="2">Belongs to the protein kinase superfamily. CMGC Ser/Thr protein kinase family. CDC2/CDKX subfamily.</text>
</comment>
<comment type="caution">
    <text evidence="12">The sequence shown here is derived from an EMBL/GenBank/DDBJ whole genome shotgun (WGS) entry which is preliminary data.</text>
</comment>
<dbReference type="InterPro" id="IPR011009">
    <property type="entry name" value="Kinase-like_dom_sf"/>
</dbReference>
<evidence type="ECO:0000259" key="11">
    <source>
        <dbReference type="PROSITE" id="PS50011"/>
    </source>
</evidence>
<organism evidence="12 13">
    <name type="scientific">Edhazardia aedis (strain USNM 41457)</name>
    <name type="common">Microsporidian parasite</name>
    <dbReference type="NCBI Taxonomy" id="1003232"/>
    <lineage>
        <taxon>Eukaryota</taxon>
        <taxon>Fungi</taxon>
        <taxon>Fungi incertae sedis</taxon>
        <taxon>Microsporidia</taxon>
        <taxon>Edhazardia</taxon>
    </lineage>
</organism>
<dbReference type="GO" id="GO:0005634">
    <property type="term" value="C:nucleus"/>
    <property type="evidence" value="ECO:0007669"/>
    <property type="project" value="UniProtKB-SubCell"/>
</dbReference>
<dbReference type="OrthoDB" id="28397at2759"/>
<dbReference type="PANTHER" id="PTHR24056">
    <property type="entry name" value="CELL DIVISION PROTEIN KINASE"/>
    <property type="match status" value="1"/>
</dbReference>
<keyword evidence="3 10" id="KW-0723">Serine/threonine-protein kinase</keyword>
<reference evidence="13" key="2">
    <citation type="submission" date="2015-07" db="EMBL/GenBank/DDBJ databases">
        <title>Contrasting host-pathogen interactions and genome evolution in two generalist and specialist microsporidian pathogens of mosquitoes.</title>
        <authorList>
            <consortium name="The Broad Institute Genomics Platform"/>
            <consortium name="The Broad Institute Genome Sequencing Center for Infectious Disease"/>
            <person name="Cuomo C.A."/>
            <person name="Sanscrainte N.D."/>
            <person name="Goldberg J.M."/>
            <person name="Heiman D."/>
            <person name="Young S."/>
            <person name="Zeng Q."/>
            <person name="Becnel J.J."/>
            <person name="Birren B.W."/>
        </authorList>
    </citation>
    <scope>NUCLEOTIDE SEQUENCE [LARGE SCALE GENOMIC DNA]</scope>
    <source>
        <strain evidence="13">USNM 41457</strain>
    </source>
</reference>
<comment type="subcellular location">
    <subcellularLocation>
        <location evidence="1">Nucleus</location>
    </subcellularLocation>
</comment>
<dbReference type="HOGENOM" id="CLU_000288_181_1_1"/>
<protein>
    <submittedName>
        <fullName evidence="12">CMGC/CDK protein kinase</fullName>
    </submittedName>
</protein>
<dbReference type="Gene3D" id="3.30.200.20">
    <property type="entry name" value="Phosphorylase Kinase, domain 1"/>
    <property type="match status" value="1"/>
</dbReference>
<dbReference type="Pfam" id="PF00069">
    <property type="entry name" value="Pkinase"/>
    <property type="match status" value="1"/>
</dbReference>
<dbReference type="Proteomes" id="UP000003163">
    <property type="component" value="Unassembled WGS sequence"/>
</dbReference>
<dbReference type="InterPro" id="IPR008271">
    <property type="entry name" value="Ser/Thr_kinase_AS"/>
</dbReference>
<dbReference type="InParanoid" id="J8ZW20"/>
<evidence type="ECO:0000256" key="5">
    <source>
        <dbReference type="ARBA" id="ARBA00022741"/>
    </source>
</evidence>
<sequence length="322" mass="37413">MPFTKLKSRKLMESSEEGEIKFKDGLLAFKQRFEHKIIKKIGEGTFGHVFLSLFASQQYALKKIAVDGEEGISITTLREILILKKLDHKNIIKILDIITDIKHEKVEFDRKNVELYVVFPYYKFDLLNLLSKNEIAPNDIKYIAKQIVEGLKYLHKNKVIHRDLKSANILLDEKLNTVIADFGLARNFDKYENFTTGLITLWYRPPEILLGSSRYTEAVDIWSLGCIIAELYVRSPILPGENEMEQLQKIIYLCGTINERTFPGVSELKYYDNMSLPQGINKIKQLFSKFDKNLPDLLQSLLNVDPRKRLNSSQILHHPYFK</sequence>
<evidence type="ECO:0000256" key="6">
    <source>
        <dbReference type="ARBA" id="ARBA00022777"/>
    </source>
</evidence>
<dbReference type="InterPro" id="IPR050108">
    <property type="entry name" value="CDK"/>
</dbReference>
<dbReference type="Gene3D" id="1.10.510.10">
    <property type="entry name" value="Transferase(Phosphotransferase) domain 1"/>
    <property type="match status" value="1"/>
</dbReference>
<dbReference type="PROSITE" id="PS50011">
    <property type="entry name" value="PROTEIN_KINASE_DOM"/>
    <property type="match status" value="1"/>
</dbReference>
<keyword evidence="4" id="KW-0808">Transferase</keyword>
<dbReference type="FunCoup" id="J8ZW20">
    <property type="interactions" value="198"/>
</dbReference>
<accession>J8ZW20</accession>
<keyword evidence="7 9" id="KW-0067">ATP-binding</keyword>
<dbReference type="GO" id="GO:0005524">
    <property type="term" value="F:ATP binding"/>
    <property type="evidence" value="ECO:0007669"/>
    <property type="project" value="UniProtKB-UniRule"/>
</dbReference>
<dbReference type="EMBL" id="AFBI03000028">
    <property type="protein sequence ID" value="EJW03878.1"/>
    <property type="molecule type" value="Genomic_DNA"/>
</dbReference>
<evidence type="ECO:0000256" key="9">
    <source>
        <dbReference type="PROSITE-ProRule" id="PRU10141"/>
    </source>
</evidence>